<dbReference type="EMBL" id="CP073754">
    <property type="protein sequence ID" value="QWF72301.1"/>
    <property type="molecule type" value="Genomic_DNA"/>
</dbReference>
<gene>
    <name evidence="1" type="ORF">KEF85_07605</name>
</gene>
<accession>A0A975MQU0</accession>
<sequence>MDSRSYVGIDKTDTQEWIVVIWEQGVCRFSSTFPDTASAPAAILDFICRRCDKPKVCVNPGYPGSFNLIAHLSCIPGAEVILLSKAGLSLHLNWLPKSVNLAAANAAQSQRAVLLAGCAERMI</sequence>
<protein>
    <submittedName>
        <fullName evidence="1">Uncharacterized protein</fullName>
    </submittedName>
</protein>
<dbReference type="AlphaFoldDB" id="A0A975MQU0"/>
<organism evidence="1 2">
    <name type="scientific">Methylomonas paludis</name>
    <dbReference type="NCBI Taxonomy" id="1173101"/>
    <lineage>
        <taxon>Bacteria</taxon>
        <taxon>Pseudomonadati</taxon>
        <taxon>Pseudomonadota</taxon>
        <taxon>Gammaproteobacteria</taxon>
        <taxon>Methylococcales</taxon>
        <taxon>Methylococcaceae</taxon>
        <taxon>Methylomonas</taxon>
    </lineage>
</organism>
<dbReference type="RefSeq" id="WP_215584649.1">
    <property type="nucleotide sequence ID" value="NZ_CP073754.1"/>
</dbReference>
<evidence type="ECO:0000313" key="1">
    <source>
        <dbReference type="EMBL" id="QWF72301.1"/>
    </source>
</evidence>
<reference evidence="1" key="1">
    <citation type="submission" date="2021-04" db="EMBL/GenBank/DDBJ databases">
        <title>Draft genome sequence data of methanotrophic Methylovulum sp. strain S1L and Methylomonas sp. strain S2AM isolated from boreal lake water columns.</title>
        <authorList>
            <person name="Rissanen A.J."/>
            <person name="Mangayil R."/>
            <person name="Svenning M.M."/>
            <person name="Khanongnuch R."/>
        </authorList>
    </citation>
    <scope>NUCLEOTIDE SEQUENCE</scope>
    <source>
        <strain evidence="1">S2AM</strain>
    </source>
</reference>
<evidence type="ECO:0000313" key="2">
    <source>
        <dbReference type="Proteomes" id="UP000676649"/>
    </source>
</evidence>
<keyword evidence="2" id="KW-1185">Reference proteome</keyword>
<name>A0A975MQU0_9GAMM</name>
<dbReference type="KEGG" id="mpad:KEF85_07605"/>
<dbReference type="Proteomes" id="UP000676649">
    <property type="component" value="Chromosome"/>
</dbReference>
<proteinExistence type="predicted"/>